<name>A0A6M5Z483_9BACT</name>
<keyword evidence="2" id="KW-1133">Transmembrane helix</keyword>
<feature type="compositionally biased region" description="Polar residues" evidence="1">
    <location>
        <begin position="80"/>
        <end position="89"/>
    </location>
</feature>
<feature type="region of interest" description="Disordered" evidence="1">
    <location>
        <begin position="75"/>
        <end position="123"/>
    </location>
</feature>
<proteinExistence type="predicted"/>
<accession>A0A6M5Z483</accession>
<reference evidence="4" key="1">
    <citation type="submission" date="2020-05" db="EMBL/GenBank/DDBJ databases">
        <title>Frigoriglobus tundricola gen. nov., sp. nov., a psychrotolerant cellulolytic planctomycete of the family Gemmataceae with two divergent copies of 16S rRNA gene.</title>
        <authorList>
            <person name="Kulichevskaya I.S."/>
            <person name="Ivanova A.A."/>
            <person name="Naumoff D.G."/>
            <person name="Beletsky A.V."/>
            <person name="Rijpstra W.I.C."/>
            <person name="Sinninghe Damste J.S."/>
            <person name="Mardanov A.V."/>
            <person name="Ravin N.V."/>
            <person name="Dedysh S.N."/>
        </authorList>
    </citation>
    <scope>NUCLEOTIDE SEQUENCE [LARGE SCALE GENOMIC DNA]</scope>
    <source>
        <strain evidence="4">PL17</strain>
    </source>
</reference>
<dbReference type="KEGG" id="ftj:FTUN_7947"/>
<dbReference type="EMBL" id="CP053452">
    <property type="protein sequence ID" value="QJX00321.1"/>
    <property type="molecule type" value="Genomic_DNA"/>
</dbReference>
<evidence type="ECO:0000313" key="4">
    <source>
        <dbReference type="Proteomes" id="UP000503447"/>
    </source>
</evidence>
<organism evidence="3 4">
    <name type="scientific">Frigoriglobus tundricola</name>
    <dbReference type="NCBI Taxonomy" id="2774151"/>
    <lineage>
        <taxon>Bacteria</taxon>
        <taxon>Pseudomonadati</taxon>
        <taxon>Planctomycetota</taxon>
        <taxon>Planctomycetia</taxon>
        <taxon>Gemmatales</taxon>
        <taxon>Gemmataceae</taxon>
        <taxon>Frigoriglobus</taxon>
    </lineage>
</organism>
<dbReference type="AlphaFoldDB" id="A0A6M5Z483"/>
<evidence type="ECO:0000256" key="1">
    <source>
        <dbReference type="SAM" id="MobiDB-lite"/>
    </source>
</evidence>
<protein>
    <submittedName>
        <fullName evidence="3">Uncharacterized protein</fullName>
    </submittedName>
</protein>
<dbReference type="Proteomes" id="UP000503447">
    <property type="component" value="Chromosome"/>
</dbReference>
<evidence type="ECO:0000256" key="2">
    <source>
        <dbReference type="SAM" id="Phobius"/>
    </source>
</evidence>
<gene>
    <name evidence="3" type="ORF">FTUN_7947</name>
</gene>
<dbReference type="RefSeq" id="WP_171475096.1">
    <property type="nucleotide sequence ID" value="NZ_CP053452.2"/>
</dbReference>
<feature type="compositionally biased region" description="Basic and acidic residues" evidence="1">
    <location>
        <begin position="90"/>
        <end position="118"/>
    </location>
</feature>
<feature type="transmembrane region" description="Helical" evidence="2">
    <location>
        <begin position="48"/>
        <end position="74"/>
    </location>
</feature>
<keyword evidence="2" id="KW-0472">Membrane</keyword>
<evidence type="ECO:0000313" key="3">
    <source>
        <dbReference type="EMBL" id="QJX00321.1"/>
    </source>
</evidence>
<keyword evidence="2" id="KW-0812">Transmembrane</keyword>
<sequence length="297" mass="31486">MTMRPKNRCQRCNRTWHPRGNNLSLKCPACGSPEVEIAPNPLAALSKLGLMGCIAFGLVSVLCGGVIALVGGGLRPKNPPTQDQSTVAKSDSDASKRTEKRVPDVARSDSVIAKRTEKPAPNAVETVRPSVALAPAPRRVYNSVPAGYSSAWVRLGDTETRVIGAAVRRPVLFGPKGDERTSAELVLLVWVETRRIGPGTVELRRWIGALDADARLAGASGVLTPVRFSGATLGGQLDRGVALVKDGPPVRDLLAFAVPDPNVQTLSLRLAGSHVGEFGFFDHEIPPEAWKGGAAKD</sequence>
<keyword evidence="4" id="KW-1185">Reference proteome</keyword>